<dbReference type="Proteomes" id="UP000195160">
    <property type="component" value="Unassembled WGS sequence"/>
</dbReference>
<dbReference type="AlphaFoldDB" id="A0A9X6RIF2"/>
<dbReference type="EMBL" id="MOOV01000065">
    <property type="protein sequence ID" value="OUC03121.1"/>
    <property type="molecule type" value="Genomic_DNA"/>
</dbReference>
<reference evidence="1 2" key="1">
    <citation type="submission" date="2016-10" db="EMBL/GenBank/DDBJ databases">
        <title>Comparative genomics of Bacillus thuringiensis reveals a path to pathogens against multiple invertebrate hosts.</title>
        <authorList>
            <person name="Zheng J."/>
            <person name="Gao Q."/>
            <person name="Liu H."/>
            <person name="Peng D."/>
            <person name="Ruan L."/>
            <person name="Sun M."/>
        </authorList>
    </citation>
    <scope>NUCLEOTIDE SEQUENCE [LARGE SCALE GENOMIC DNA]</scope>
    <source>
        <strain evidence="1">T30001</strain>
    </source>
</reference>
<accession>A0A9X6RIF2</accession>
<comment type="caution">
    <text evidence="1">The sequence shown here is derived from an EMBL/GenBank/DDBJ whole genome shotgun (WGS) entry which is preliminary data.</text>
</comment>
<name>A0A9X6RIF2_BACTV</name>
<gene>
    <name evidence="1" type="ORF">BK784_05385</name>
</gene>
<sequence>MMEEKFEVKPVGVKYICDSCNQGEMVPTNNIKMFEKNIEYIHKCNRCGAERGLNNKYPLIRYEQV</sequence>
<evidence type="ECO:0000313" key="1">
    <source>
        <dbReference type="EMBL" id="OUC03121.1"/>
    </source>
</evidence>
<proteinExistence type="predicted"/>
<dbReference type="RefSeq" id="WP_088065837.1">
    <property type="nucleotide sequence ID" value="NZ_MOOV01000065.1"/>
</dbReference>
<organism evidence="1 2">
    <name type="scientific">Bacillus thuringiensis subsp. medellin</name>
    <dbReference type="NCBI Taxonomy" id="79672"/>
    <lineage>
        <taxon>Bacteria</taxon>
        <taxon>Bacillati</taxon>
        <taxon>Bacillota</taxon>
        <taxon>Bacilli</taxon>
        <taxon>Bacillales</taxon>
        <taxon>Bacillaceae</taxon>
        <taxon>Bacillus</taxon>
        <taxon>Bacillus cereus group</taxon>
    </lineage>
</organism>
<evidence type="ECO:0000313" key="2">
    <source>
        <dbReference type="Proteomes" id="UP000195160"/>
    </source>
</evidence>
<protein>
    <submittedName>
        <fullName evidence="1">Uncharacterized protein</fullName>
    </submittedName>
</protein>